<proteinExistence type="predicted"/>
<dbReference type="Proteomes" id="UP000028582">
    <property type="component" value="Unassembled WGS sequence"/>
</dbReference>
<gene>
    <name evidence="2" type="ORF">F444_01656</name>
</gene>
<evidence type="ECO:0000256" key="1">
    <source>
        <dbReference type="SAM" id="Coils"/>
    </source>
</evidence>
<feature type="coiled-coil region" evidence="1">
    <location>
        <begin position="5"/>
        <end position="66"/>
    </location>
</feature>
<dbReference type="EMBL" id="ANJA01000309">
    <property type="protein sequence ID" value="ETO84423.1"/>
    <property type="molecule type" value="Genomic_DNA"/>
</dbReference>
<keyword evidence="1" id="KW-0175">Coiled coil</keyword>
<dbReference type="OrthoDB" id="128865at2759"/>
<dbReference type="AlphaFoldDB" id="A0A081AZW2"/>
<accession>A0A081AZW2</accession>
<name>A0A081AZW2_PHYNI</name>
<evidence type="ECO:0000313" key="3">
    <source>
        <dbReference type="Proteomes" id="UP000028582"/>
    </source>
</evidence>
<reference evidence="2 3" key="1">
    <citation type="submission" date="2013-11" db="EMBL/GenBank/DDBJ databases">
        <title>The Genome Sequence of Phytophthora parasitica P1976.</title>
        <authorList>
            <consortium name="The Broad Institute Genomics Platform"/>
            <person name="Russ C."/>
            <person name="Tyler B."/>
            <person name="Panabieres F."/>
            <person name="Shan W."/>
            <person name="Tripathy S."/>
            <person name="Grunwald N."/>
            <person name="Machado M."/>
            <person name="Johnson C.S."/>
            <person name="Walker B."/>
            <person name="Young S."/>
            <person name="Zeng Q."/>
            <person name="Gargeya S."/>
            <person name="Fitzgerald M."/>
            <person name="Haas B."/>
            <person name="Abouelleil A."/>
            <person name="Allen A.W."/>
            <person name="Alvarado L."/>
            <person name="Arachchi H.M."/>
            <person name="Berlin A.M."/>
            <person name="Chapman S.B."/>
            <person name="Gainer-Dewar J."/>
            <person name="Goldberg J."/>
            <person name="Griggs A."/>
            <person name="Gujja S."/>
            <person name="Hansen M."/>
            <person name="Howarth C."/>
            <person name="Imamovic A."/>
            <person name="Ireland A."/>
            <person name="Larimer J."/>
            <person name="McCowan C."/>
            <person name="Murphy C."/>
            <person name="Pearson M."/>
            <person name="Poon T.W."/>
            <person name="Priest M."/>
            <person name="Roberts A."/>
            <person name="Saif S."/>
            <person name="Shea T."/>
            <person name="Sisk P."/>
            <person name="Sykes S."/>
            <person name="Wortman J."/>
            <person name="Nusbaum C."/>
            <person name="Birren B."/>
        </authorList>
    </citation>
    <scope>NUCLEOTIDE SEQUENCE [LARGE SCALE GENOMIC DNA]</scope>
    <source>
        <strain evidence="2 3">P1976</strain>
    </source>
</reference>
<sequence length="121" mass="14424">MNEVIDEERRAIDTLRNRLANKASAWLKSKEIVSAKKIETKKLVEYVKQQARSTNLDDAVENLQKKGITHDQMKKWLRLDKEKNQWMSMNRNSPLYNTYTPEYKLFDKLRDAAIIRRRANQ</sequence>
<evidence type="ECO:0000313" key="2">
    <source>
        <dbReference type="EMBL" id="ETO84423.1"/>
    </source>
</evidence>
<comment type="caution">
    <text evidence="2">The sequence shown here is derived from an EMBL/GenBank/DDBJ whole genome shotgun (WGS) entry which is preliminary data.</text>
</comment>
<organism evidence="2 3">
    <name type="scientific">Phytophthora nicotianae P1976</name>
    <dbReference type="NCBI Taxonomy" id="1317066"/>
    <lineage>
        <taxon>Eukaryota</taxon>
        <taxon>Sar</taxon>
        <taxon>Stramenopiles</taxon>
        <taxon>Oomycota</taxon>
        <taxon>Peronosporomycetes</taxon>
        <taxon>Peronosporales</taxon>
        <taxon>Peronosporaceae</taxon>
        <taxon>Phytophthora</taxon>
    </lineage>
</organism>
<protein>
    <submittedName>
        <fullName evidence="2">Uncharacterized protein</fullName>
    </submittedName>
</protein>